<keyword evidence="3" id="KW-0479">Metal-binding</keyword>
<comment type="similarity">
    <text evidence="2">Belongs to the ZCCHC8 family.</text>
</comment>
<reference evidence="10 11" key="1">
    <citation type="journal article" date="2020" name="Microb. Genom.">
        <title>Genetic diversity of clinical and environmental Mucorales isolates obtained from an investigation of mucormycosis cases among solid organ transplant recipients.</title>
        <authorList>
            <person name="Nguyen M.H."/>
            <person name="Kaul D."/>
            <person name="Muto C."/>
            <person name="Cheng S.J."/>
            <person name="Richter R.A."/>
            <person name="Bruno V.M."/>
            <person name="Liu G."/>
            <person name="Beyhan S."/>
            <person name="Sundermann A.J."/>
            <person name="Mounaud S."/>
            <person name="Pasculle A.W."/>
            <person name="Nierman W.C."/>
            <person name="Driscoll E."/>
            <person name="Cumbie R."/>
            <person name="Clancy C.J."/>
            <person name="Dupont C.L."/>
        </authorList>
    </citation>
    <scope>NUCLEOTIDE SEQUENCE [LARGE SCALE GENOMIC DNA]</scope>
    <source>
        <strain evidence="10 11">GL24</strain>
    </source>
</reference>
<feature type="compositionally biased region" description="Acidic residues" evidence="8">
    <location>
        <begin position="470"/>
        <end position="484"/>
    </location>
</feature>
<dbReference type="GO" id="GO:0071013">
    <property type="term" value="C:catalytic step 2 spliceosome"/>
    <property type="evidence" value="ECO:0007669"/>
    <property type="project" value="TreeGrafter"/>
</dbReference>
<evidence type="ECO:0000313" key="11">
    <source>
        <dbReference type="Proteomes" id="UP000740926"/>
    </source>
</evidence>
<evidence type="ECO:0000256" key="8">
    <source>
        <dbReference type="SAM" id="MobiDB-lite"/>
    </source>
</evidence>
<dbReference type="SMART" id="SM00343">
    <property type="entry name" value="ZnF_C2HC"/>
    <property type="match status" value="1"/>
</dbReference>
<dbReference type="Proteomes" id="UP000740926">
    <property type="component" value="Unassembled WGS sequence"/>
</dbReference>
<comment type="caution">
    <text evidence="10">The sequence shown here is derived from an EMBL/GenBank/DDBJ whole genome shotgun (WGS) entry which is preliminary data.</text>
</comment>
<name>A0A9P6ZDP4_9FUNG</name>
<dbReference type="InterPro" id="IPR006568">
    <property type="entry name" value="PSP_pro-rich"/>
</dbReference>
<keyword evidence="6" id="KW-0539">Nucleus</keyword>
<comment type="subcellular location">
    <subcellularLocation>
        <location evidence="1">Nucleus</location>
        <location evidence="1">Nucleoplasm</location>
    </subcellularLocation>
</comment>
<dbReference type="PANTHER" id="PTHR13316">
    <property type="entry name" value="ZINC FINGER, CCHC DOMAIN CONTAINING 8"/>
    <property type="match status" value="1"/>
</dbReference>
<keyword evidence="11" id="KW-1185">Reference proteome</keyword>
<evidence type="ECO:0000256" key="7">
    <source>
        <dbReference type="PROSITE-ProRule" id="PRU00047"/>
    </source>
</evidence>
<protein>
    <recommendedName>
        <fullName evidence="9">CCHC-type domain-containing protein</fullName>
    </recommendedName>
</protein>
<gene>
    <name evidence="10" type="ORF">G6F50_000490</name>
</gene>
<dbReference type="PANTHER" id="PTHR13316:SF0">
    <property type="entry name" value="ZINC FINGER CCHC DOMAIN-CONTAINING PROTEIN 8"/>
    <property type="match status" value="1"/>
</dbReference>
<dbReference type="GO" id="GO:0005654">
    <property type="term" value="C:nucleoplasm"/>
    <property type="evidence" value="ECO:0007669"/>
    <property type="project" value="UniProtKB-SubCell"/>
</dbReference>
<evidence type="ECO:0000256" key="1">
    <source>
        <dbReference type="ARBA" id="ARBA00004642"/>
    </source>
</evidence>
<dbReference type="AlphaFoldDB" id="A0A9P6ZDP4"/>
<evidence type="ECO:0000256" key="5">
    <source>
        <dbReference type="ARBA" id="ARBA00022833"/>
    </source>
</evidence>
<evidence type="ECO:0000256" key="2">
    <source>
        <dbReference type="ARBA" id="ARBA00007497"/>
    </source>
</evidence>
<dbReference type="SMART" id="SM00581">
    <property type="entry name" value="PSP"/>
    <property type="match status" value="1"/>
</dbReference>
<dbReference type="SUPFAM" id="SSF57756">
    <property type="entry name" value="Retrovirus zinc finger-like domains"/>
    <property type="match status" value="1"/>
</dbReference>
<accession>A0A9P6ZDP4</accession>
<dbReference type="GO" id="GO:0003723">
    <property type="term" value="F:RNA binding"/>
    <property type="evidence" value="ECO:0007669"/>
    <property type="project" value="TreeGrafter"/>
</dbReference>
<organism evidence="10 11">
    <name type="scientific">Rhizopus delemar</name>
    <dbReference type="NCBI Taxonomy" id="936053"/>
    <lineage>
        <taxon>Eukaryota</taxon>
        <taxon>Fungi</taxon>
        <taxon>Fungi incertae sedis</taxon>
        <taxon>Mucoromycota</taxon>
        <taxon>Mucoromycotina</taxon>
        <taxon>Mucoromycetes</taxon>
        <taxon>Mucorales</taxon>
        <taxon>Mucorineae</taxon>
        <taxon>Rhizopodaceae</taxon>
        <taxon>Rhizopus</taxon>
    </lineage>
</organism>
<evidence type="ECO:0000259" key="9">
    <source>
        <dbReference type="PROSITE" id="PS50158"/>
    </source>
</evidence>
<sequence length="484" mass="55644">MNLTSRQKILDTLANIFKEPEKHGDRFLVHIVKNAKGKAIPVNLLHDMARDLYNIPLNYLIHCISSDTRFMLNSKKTAVCLAVPPTETDPHGFINNDPGEDQSTMKINKNEETGNTIYYKPLLSEIWTEDLQPKQKVFPVVFENGKFYVDDEPESCNDYYQCFVSIPDYEAENINPLGIEQNIMLSSEICFNCGQEGHGYNDCPEPLNREVVKARRIAKTIESNVKGRIFAELELINNVNKMEPGKLSKNLRDALGMENENDEPPYYKNMRAHGYPPGYWRKASSNQVSAEHRFSIIHSDNILYSSAPLLKIYNDDTDLEEATEKEPEKHSILTEDSVTENDYVQLVHYPGLTFIDFSKYDYYADNQQSLQFINHATPEENLYYQHVYYQQYYYPSKHLSLPDSNQQIIYPSESTYYYPHTLQADDLHNPSPQVRHSSHNTQCNSVDQTSTEQAIVNGVRPSATTLDKNNDDEEIDMDISSGEE</sequence>
<dbReference type="InterPro" id="IPR001878">
    <property type="entry name" value="Znf_CCHC"/>
</dbReference>
<evidence type="ECO:0000256" key="6">
    <source>
        <dbReference type="ARBA" id="ARBA00023242"/>
    </source>
</evidence>
<keyword evidence="5" id="KW-0862">Zinc</keyword>
<dbReference type="PROSITE" id="PS50158">
    <property type="entry name" value="ZF_CCHC"/>
    <property type="match status" value="1"/>
</dbReference>
<dbReference type="InterPro" id="IPR036875">
    <property type="entry name" value="Znf_CCHC_sf"/>
</dbReference>
<feature type="compositionally biased region" description="Polar residues" evidence="8">
    <location>
        <begin position="430"/>
        <end position="454"/>
    </location>
</feature>
<proteinExistence type="inferred from homology"/>
<feature type="region of interest" description="Disordered" evidence="8">
    <location>
        <begin position="426"/>
        <end position="484"/>
    </location>
</feature>
<dbReference type="Gene3D" id="4.10.60.10">
    <property type="entry name" value="Zinc finger, CCHC-type"/>
    <property type="match status" value="1"/>
</dbReference>
<dbReference type="EMBL" id="JAANIU010000029">
    <property type="protein sequence ID" value="KAG1576114.1"/>
    <property type="molecule type" value="Genomic_DNA"/>
</dbReference>
<dbReference type="GO" id="GO:0008270">
    <property type="term" value="F:zinc ion binding"/>
    <property type="evidence" value="ECO:0007669"/>
    <property type="project" value="UniProtKB-KW"/>
</dbReference>
<dbReference type="Pfam" id="PF04046">
    <property type="entry name" value="PSP"/>
    <property type="match status" value="1"/>
</dbReference>
<evidence type="ECO:0000256" key="3">
    <source>
        <dbReference type="ARBA" id="ARBA00022723"/>
    </source>
</evidence>
<feature type="domain" description="CCHC-type" evidence="9">
    <location>
        <begin position="190"/>
        <end position="205"/>
    </location>
</feature>
<keyword evidence="4 7" id="KW-0863">Zinc-finger</keyword>
<evidence type="ECO:0000313" key="10">
    <source>
        <dbReference type="EMBL" id="KAG1576114.1"/>
    </source>
</evidence>
<evidence type="ECO:0000256" key="4">
    <source>
        <dbReference type="ARBA" id="ARBA00022771"/>
    </source>
</evidence>
<dbReference type="InterPro" id="IPR052115">
    <property type="entry name" value="NEXT_complex_subunit_ZCCHC8"/>
</dbReference>